<keyword evidence="6" id="KW-1185">Reference proteome</keyword>
<reference evidence="5" key="1">
    <citation type="journal article" date="2018" name="Int. J. Syst. Evol. Microbiol.">
        <title>Jatrophihabitans telluris sp. nov., isolated from sediment soil of lava forest wetlands and the emended description of the genus Jatrophihabitans.</title>
        <authorList>
            <person name="Lee K.C."/>
            <person name="Suh M.K."/>
            <person name="Eom M.K."/>
            <person name="Kim K.K."/>
            <person name="Kim J.S."/>
            <person name="Kim D.S."/>
            <person name="Ko S.H."/>
            <person name="Shin Y.K."/>
            <person name="Lee J.S."/>
        </authorList>
    </citation>
    <scope>NUCLEOTIDE SEQUENCE</scope>
    <source>
        <strain evidence="5">N237</strain>
    </source>
</reference>
<keyword evidence="3" id="KW-0949">S-adenosyl-L-methionine</keyword>
<dbReference type="InterPro" id="IPR013216">
    <property type="entry name" value="Methyltransf_11"/>
</dbReference>
<accession>A0ABY4QUV4</accession>
<dbReference type="PANTHER" id="PTHR43464">
    <property type="entry name" value="METHYLTRANSFERASE"/>
    <property type="match status" value="1"/>
</dbReference>
<evidence type="ECO:0000256" key="1">
    <source>
        <dbReference type="ARBA" id="ARBA00022603"/>
    </source>
</evidence>
<keyword evidence="1 5" id="KW-0489">Methyltransferase</keyword>
<proteinExistence type="predicted"/>
<evidence type="ECO:0000313" key="5">
    <source>
        <dbReference type="EMBL" id="UQX87203.1"/>
    </source>
</evidence>
<evidence type="ECO:0000256" key="2">
    <source>
        <dbReference type="ARBA" id="ARBA00022679"/>
    </source>
</evidence>
<dbReference type="GO" id="GO:0032259">
    <property type="term" value="P:methylation"/>
    <property type="evidence" value="ECO:0007669"/>
    <property type="project" value="UniProtKB-KW"/>
</dbReference>
<dbReference type="RefSeq" id="WP_249769677.1">
    <property type="nucleotide sequence ID" value="NZ_CP097332.1"/>
</dbReference>
<reference evidence="5" key="2">
    <citation type="submission" date="2022-05" db="EMBL/GenBank/DDBJ databases">
        <authorList>
            <person name="Kim J.-S."/>
            <person name="Lee K."/>
            <person name="Suh M."/>
            <person name="Eom M."/>
            <person name="Kim J.-S."/>
            <person name="Kim D.-S."/>
            <person name="Ko S.-H."/>
            <person name="Shin Y."/>
            <person name="Lee J.-S."/>
        </authorList>
    </citation>
    <scope>NUCLEOTIDE SEQUENCE</scope>
    <source>
        <strain evidence="5">N237</strain>
    </source>
</reference>
<organism evidence="5 6">
    <name type="scientific">Jatrophihabitans telluris</name>
    <dbReference type="NCBI Taxonomy" id="2038343"/>
    <lineage>
        <taxon>Bacteria</taxon>
        <taxon>Bacillati</taxon>
        <taxon>Actinomycetota</taxon>
        <taxon>Actinomycetes</taxon>
        <taxon>Jatrophihabitantales</taxon>
        <taxon>Jatrophihabitantaceae</taxon>
        <taxon>Jatrophihabitans</taxon>
    </lineage>
</organism>
<dbReference type="Proteomes" id="UP001056336">
    <property type="component" value="Chromosome"/>
</dbReference>
<dbReference type="Gene3D" id="3.40.50.150">
    <property type="entry name" value="Vaccinia Virus protein VP39"/>
    <property type="match status" value="1"/>
</dbReference>
<evidence type="ECO:0000256" key="3">
    <source>
        <dbReference type="ARBA" id="ARBA00022691"/>
    </source>
</evidence>
<keyword evidence="2" id="KW-0808">Transferase</keyword>
<dbReference type="EMBL" id="CP097332">
    <property type="protein sequence ID" value="UQX87203.1"/>
    <property type="molecule type" value="Genomic_DNA"/>
</dbReference>
<dbReference type="GO" id="GO:0008168">
    <property type="term" value="F:methyltransferase activity"/>
    <property type="evidence" value="ECO:0007669"/>
    <property type="project" value="UniProtKB-KW"/>
</dbReference>
<sequence>MSTLPPAPSTPSVPRGLSPQLWHGLVQALPVPSGKSLSILDCGGGSGSLAVPLAVMGAEVTVVDVSIDALGTLVRRATESGVSDRVTAVQGEAEGLHSLLAAQAFDVVLAHEVLEDVSDVTMALAEIVGVLRPGGVVSIVVANPVAAVIGRALAGDLVGALSLIRQSESAEWDVPALTRRCEAAGLHVDQIDGIGVFSDLVPGIELERPGAQVALAELDQVAGTRAPYRDIAARLHIIARRAGPAAGA</sequence>
<name>A0ABY4QUV4_9ACTN</name>
<gene>
    <name evidence="5" type="ORF">M6D93_12935</name>
</gene>
<dbReference type="PANTHER" id="PTHR43464:SF19">
    <property type="entry name" value="UBIQUINONE BIOSYNTHESIS O-METHYLTRANSFERASE, MITOCHONDRIAL"/>
    <property type="match status" value="1"/>
</dbReference>
<dbReference type="Pfam" id="PF08241">
    <property type="entry name" value="Methyltransf_11"/>
    <property type="match status" value="1"/>
</dbReference>
<dbReference type="SUPFAM" id="SSF53335">
    <property type="entry name" value="S-adenosyl-L-methionine-dependent methyltransferases"/>
    <property type="match status" value="1"/>
</dbReference>
<evidence type="ECO:0000313" key="6">
    <source>
        <dbReference type="Proteomes" id="UP001056336"/>
    </source>
</evidence>
<protein>
    <submittedName>
        <fullName evidence="5">Methyltransferase domain-containing protein</fullName>
    </submittedName>
</protein>
<feature type="domain" description="Methyltransferase type 11" evidence="4">
    <location>
        <begin position="40"/>
        <end position="138"/>
    </location>
</feature>
<dbReference type="InterPro" id="IPR029063">
    <property type="entry name" value="SAM-dependent_MTases_sf"/>
</dbReference>
<dbReference type="CDD" id="cd02440">
    <property type="entry name" value="AdoMet_MTases"/>
    <property type="match status" value="1"/>
</dbReference>
<evidence type="ECO:0000259" key="4">
    <source>
        <dbReference type="Pfam" id="PF08241"/>
    </source>
</evidence>